<protein>
    <submittedName>
        <fullName evidence="1">Uncharacterized protein</fullName>
    </submittedName>
</protein>
<organism evidence="1">
    <name type="scientific">Arundo donax</name>
    <name type="common">Giant reed</name>
    <name type="synonym">Donax arundinaceus</name>
    <dbReference type="NCBI Taxonomy" id="35708"/>
    <lineage>
        <taxon>Eukaryota</taxon>
        <taxon>Viridiplantae</taxon>
        <taxon>Streptophyta</taxon>
        <taxon>Embryophyta</taxon>
        <taxon>Tracheophyta</taxon>
        <taxon>Spermatophyta</taxon>
        <taxon>Magnoliopsida</taxon>
        <taxon>Liliopsida</taxon>
        <taxon>Poales</taxon>
        <taxon>Poaceae</taxon>
        <taxon>PACMAD clade</taxon>
        <taxon>Arundinoideae</taxon>
        <taxon>Arundineae</taxon>
        <taxon>Arundo</taxon>
    </lineage>
</organism>
<reference evidence="1" key="2">
    <citation type="journal article" date="2015" name="Data Brief">
        <title>Shoot transcriptome of the giant reed, Arundo donax.</title>
        <authorList>
            <person name="Barrero R.A."/>
            <person name="Guerrero F.D."/>
            <person name="Moolhuijzen P."/>
            <person name="Goolsby J.A."/>
            <person name="Tidwell J."/>
            <person name="Bellgard S.E."/>
            <person name="Bellgard M.I."/>
        </authorList>
    </citation>
    <scope>NUCLEOTIDE SEQUENCE</scope>
    <source>
        <tissue evidence="1">Shoot tissue taken approximately 20 cm above the soil surface</tissue>
    </source>
</reference>
<accession>A0A0A9DR61</accession>
<dbReference type="EMBL" id="GBRH01208727">
    <property type="protein sequence ID" value="JAD89168.1"/>
    <property type="molecule type" value="Transcribed_RNA"/>
</dbReference>
<sequence>MVLPSSMPCDLIILAAPKRISCSADSHSSFLMFLRLHPMVSSPYELSSLER</sequence>
<reference evidence="1" key="1">
    <citation type="submission" date="2014-09" db="EMBL/GenBank/DDBJ databases">
        <authorList>
            <person name="Magalhaes I.L.F."/>
            <person name="Oliveira U."/>
            <person name="Santos F.R."/>
            <person name="Vidigal T.H.D.A."/>
            <person name="Brescovit A.D."/>
            <person name="Santos A.J."/>
        </authorList>
    </citation>
    <scope>NUCLEOTIDE SEQUENCE</scope>
    <source>
        <tissue evidence="1">Shoot tissue taken approximately 20 cm above the soil surface</tissue>
    </source>
</reference>
<name>A0A0A9DR61_ARUDO</name>
<dbReference type="AlphaFoldDB" id="A0A0A9DR61"/>
<proteinExistence type="predicted"/>
<evidence type="ECO:0000313" key="1">
    <source>
        <dbReference type="EMBL" id="JAD89168.1"/>
    </source>
</evidence>